<name>A0A0D3K4G7_EMIH1</name>
<keyword evidence="1" id="KW-0732">Signal</keyword>
<evidence type="ECO:0000256" key="1">
    <source>
        <dbReference type="SAM" id="SignalP"/>
    </source>
</evidence>
<dbReference type="InterPro" id="IPR025196">
    <property type="entry name" value="DUF4126"/>
</dbReference>
<dbReference type="PaxDb" id="2903-EOD30652"/>
<dbReference type="GeneID" id="17275926"/>
<feature type="chain" id="PRO_5044208535" description="DUF4126 domain-containing protein" evidence="1">
    <location>
        <begin position="20"/>
        <end position="205"/>
    </location>
</feature>
<feature type="signal peptide" evidence="1">
    <location>
        <begin position="1"/>
        <end position="19"/>
    </location>
</feature>
<organism evidence="3 4">
    <name type="scientific">Emiliania huxleyi (strain CCMP1516)</name>
    <dbReference type="NCBI Taxonomy" id="280463"/>
    <lineage>
        <taxon>Eukaryota</taxon>
        <taxon>Haptista</taxon>
        <taxon>Haptophyta</taxon>
        <taxon>Prymnesiophyceae</taxon>
        <taxon>Isochrysidales</taxon>
        <taxon>Noelaerhabdaceae</taxon>
        <taxon>Emiliania</taxon>
    </lineage>
</organism>
<protein>
    <recommendedName>
        <fullName evidence="2">DUF4126 domain-containing protein</fullName>
    </recommendedName>
</protein>
<dbReference type="RefSeq" id="XP_005783081.1">
    <property type="nucleotide sequence ID" value="XM_005783024.1"/>
</dbReference>
<dbReference type="Pfam" id="PF13548">
    <property type="entry name" value="DUF4126"/>
    <property type="match status" value="1"/>
</dbReference>
<evidence type="ECO:0000259" key="2">
    <source>
        <dbReference type="Pfam" id="PF13548"/>
    </source>
</evidence>
<accession>A0A0D3K4G7</accession>
<dbReference type="Proteomes" id="UP000013827">
    <property type="component" value="Unassembled WGS sequence"/>
</dbReference>
<dbReference type="EnsemblProtists" id="EOD30652">
    <property type="protein sequence ID" value="EOD30652"/>
    <property type="gene ID" value="EMIHUDRAFT_468343"/>
</dbReference>
<evidence type="ECO:0000313" key="3">
    <source>
        <dbReference type="EnsemblProtists" id="EOD30652"/>
    </source>
</evidence>
<reference evidence="4" key="1">
    <citation type="journal article" date="2013" name="Nature">
        <title>Pan genome of the phytoplankton Emiliania underpins its global distribution.</title>
        <authorList>
            <person name="Read B.A."/>
            <person name="Kegel J."/>
            <person name="Klute M.J."/>
            <person name="Kuo A."/>
            <person name="Lefebvre S.C."/>
            <person name="Maumus F."/>
            <person name="Mayer C."/>
            <person name="Miller J."/>
            <person name="Monier A."/>
            <person name="Salamov A."/>
            <person name="Young J."/>
            <person name="Aguilar M."/>
            <person name="Claverie J.M."/>
            <person name="Frickenhaus S."/>
            <person name="Gonzalez K."/>
            <person name="Herman E.K."/>
            <person name="Lin Y.C."/>
            <person name="Napier J."/>
            <person name="Ogata H."/>
            <person name="Sarno A.F."/>
            <person name="Shmutz J."/>
            <person name="Schroeder D."/>
            <person name="de Vargas C."/>
            <person name="Verret F."/>
            <person name="von Dassow P."/>
            <person name="Valentin K."/>
            <person name="Van de Peer Y."/>
            <person name="Wheeler G."/>
            <person name="Dacks J.B."/>
            <person name="Delwiche C.F."/>
            <person name="Dyhrman S.T."/>
            <person name="Glockner G."/>
            <person name="John U."/>
            <person name="Richards T."/>
            <person name="Worden A.Z."/>
            <person name="Zhang X."/>
            <person name="Grigoriev I.V."/>
            <person name="Allen A.E."/>
            <person name="Bidle K."/>
            <person name="Borodovsky M."/>
            <person name="Bowler C."/>
            <person name="Brownlee C."/>
            <person name="Cock J.M."/>
            <person name="Elias M."/>
            <person name="Gladyshev V.N."/>
            <person name="Groth M."/>
            <person name="Guda C."/>
            <person name="Hadaegh A."/>
            <person name="Iglesias-Rodriguez M.D."/>
            <person name="Jenkins J."/>
            <person name="Jones B.M."/>
            <person name="Lawson T."/>
            <person name="Leese F."/>
            <person name="Lindquist E."/>
            <person name="Lobanov A."/>
            <person name="Lomsadze A."/>
            <person name="Malik S.B."/>
            <person name="Marsh M.E."/>
            <person name="Mackinder L."/>
            <person name="Mock T."/>
            <person name="Mueller-Roeber B."/>
            <person name="Pagarete A."/>
            <person name="Parker M."/>
            <person name="Probert I."/>
            <person name="Quesneville H."/>
            <person name="Raines C."/>
            <person name="Rensing S.A."/>
            <person name="Riano-Pachon D.M."/>
            <person name="Richier S."/>
            <person name="Rokitta S."/>
            <person name="Shiraiwa Y."/>
            <person name="Soanes D.M."/>
            <person name="van der Giezen M."/>
            <person name="Wahlund T.M."/>
            <person name="Williams B."/>
            <person name="Wilson W."/>
            <person name="Wolfe G."/>
            <person name="Wurch L.L."/>
        </authorList>
    </citation>
    <scope>NUCLEOTIDE SEQUENCE</scope>
</reference>
<feature type="domain" description="DUF4126" evidence="2">
    <location>
        <begin position="12"/>
        <end position="69"/>
    </location>
</feature>
<evidence type="ECO:0000313" key="4">
    <source>
        <dbReference type="Proteomes" id="UP000013827"/>
    </source>
</evidence>
<proteinExistence type="predicted"/>
<reference evidence="3" key="2">
    <citation type="submission" date="2024-10" db="UniProtKB">
        <authorList>
            <consortium name="EnsemblProtists"/>
        </authorList>
    </citation>
    <scope>IDENTIFICATION</scope>
</reference>
<keyword evidence="4" id="KW-1185">Reference proteome</keyword>
<sequence>MSLLTALHSTFVGFTAASASGVRATLPLAIMAFAKHLGLVDLAPGYEWLESSTASFAIPLALVAELQASLPLQHQRVPLAVLWRWRGARSKPLAMRRRPRASLSRTAWACCWRSSYTPQSRPRGLSLPPRAVERPTAAFRSARTSSSSCYCCWHWRLRWRPSSARPWLCLACSLRCTTWFVATLTSIGRKSSNNTQSRARGGTNR</sequence>
<dbReference type="AlphaFoldDB" id="A0A0D3K4G7"/>
<dbReference type="HOGENOM" id="CLU_1339695_0_0_1"/>
<dbReference type="KEGG" id="ehx:EMIHUDRAFT_468343"/>